<proteinExistence type="inferred from homology"/>
<feature type="transmembrane region" description="Helical" evidence="9">
    <location>
        <begin position="594"/>
        <end position="617"/>
    </location>
</feature>
<evidence type="ECO:0000313" key="10">
    <source>
        <dbReference type="EMBL" id="HIR46608.1"/>
    </source>
</evidence>
<dbReference type="GO" id="GO:0033179">
    <property type="term" value="C:proton-transporting V-type ATPase, V0 domain"/>
    <property type="evidence" value="ECO:0007669"/>
    <property type="project" value="InterPro"/>
</dbReference>
<evidence type="ECO:0000256" key="2">
    <source>
        <dbReference type="ARBA" id="ARBA00009904"/>
    </source>
</evidence>
<evidence type="ECO:0000256" key="4">
    <source>
        <dbReference type="ARBA" id="ARBA00022692"/>
    </source>
</evidence>
<evidence type="ECO:0000256" key="8">
    <source>
        <dbReference type="SAM" id="Coils"/>
    </source>
</evidence>
<protein>
    <submittedName>
        <fullName evidence="10">ATPase</fullName>
    </submittedName>
</protein>
<keyword evidence="3" id="KW-0813">Transport</keyword>
<dbReference type="GO" id="GO:0016471">
    <property type="term" value="C:vacuolar proton-transporting V-type ATPase complex"/>
    <property type="evidence" value="ECO:0007669"/>
    <property type="project" value="TreeGrafter"/>
</dbReference>
<reference evidence="10" key="2">
    <citation type="journal article" date="2021" name="PeerJ">
        <title>Extensive microbial diversity within the chicken gut microbiome revealed by metagenomics and culture.</title>
        <authorList>
            <person name="Gilroy R."/>
            <person name="Ravi A."/>
            <person name="Getino M."/>
            <person name="Pursley I."/>
            <person name="Horton D.L."/>
            <person name="Alikhan N.F."/>
            <person name="Baker D."/>
            <person name="Gharbi K."/>
            <person name="Hall N."/>
            <person name="Watson M."/>
            <person name="Adriaenssens E.M."/>
            <person name="Foster-Nyarko E."/>
            <person name="Jarju S."/>
            <person name="Secka A."/>
            <person name="Antonio M."/>
            <person name="Oren A."/>
            <person name="Chaudhuri R.R."/>
            <person name="La Ragione R."/>
            <person name="Hildebrand F."/>
            <person name="Pallen M.J."/>
        </authorList>
    </citation>
    <scope>NUCLEOTIDE SEQUENCE</scope>
    <source>
        <strain evidence="10">ChiSxjej1B13-7958</strain>
    </source>
</reference>
<dbReference type="PANTHER" id="PTHR11629">
    <property type="entry name" value="VACUOLAR PROTON ATPASES"/>
    <property type="match status" value="1"/>
</dbReference>
<comment type="subcellular location">
    <subcellularLocation>
        <location evidence="1">Membrane</location>
        <topology evidence="1">Multi-pass membrane protein</topology>
    </subcellularLocation>
</comment>
<keyword evidence="4 9" id="KW-0812">Transmembrane</keyword>
<dbReference type="Pfam" id="PF01496">
    <property type="entry name" value="V_ATPase_I"/>
    <property type="match status" value="1"/>
</dbReference>
<dbReference type="GO" id="GO:0007035">
    <property type="term" value="P:vacuolar acidification"/>
    <property type="evidence" value="ECO:0007669"/>
    <property type="project" value="TreeGrafter"/>
</dbReference>
<organism evidence="10 11">
    <name type="scientific">Candidatus Caccousia avicola</name>
    <dbReference type="NCBI Taxonomy" id="2840721"/>
    <lineage>
        <taxon>Bacteria</taxon>
        <taxon>Bacillati</taxon>
        <taxon>Bacillota</taxon>
        <taxon>Clostridia</taxon>
        <taxon>Eubacteriales</taxon>
        <taxon>Oscillospiraceae</taxon>
        <taxon>Oscillospiraceae incertae sedis</taxon>
        <taxon>Candidatus Caccousia</taxon>
    </lineage>
</organism>
<evidence type="ECO:0000256" key="6">
    <source>
        <dbReference type="ARBA" id="ARBA00023065"/>
    </source>
</evidence>
<keyword evidence="7 9" id="KW-0472">Membrane</keyword>
<feature type="transmembrane region" description="Helical" evidence="9">
    <location>
        <begin position="391"/>
        <end position="412"/>
    </location>
</feature>
<gene>
    <name evidence="10" type="ORF">IAB89_02955</name>
</gene>
<dbReference type="GO" id="GO:0046961">
    <property type="term" value="F:proton-transporting ATPase activity, rotational mechanism"/>
    <property type="evidence" value="ECO:0007669"/>
    <property type="project" value="InterPro"/>
</dbReference>
<keyword evidence="6" id="KW-0406">Ion transport</keyword>
<feature type="coiled-coil region" evidence="8">
    <location>
        <begin position="88"/>
        <end position="122"/>
    </location>
</feature>
<keyword evidence="8" id="KW-0175">Coiled coil</keyword>
<comment type="caution">
    <text evidence="10">The sequence shown here is derived from an EMBL/GenBank/DDBJ whole genome shotgun (WGS) entry which is preliminary data.</text>
</comment>
<accession>A0A9D1ALW3</accession>
<feature type="transmembrane region" description="Helical" evidence="9">
    <location>
        <begin position="508"/>
        <end position="531"/>
    </location>
</feature>
<dbReference type="EMBL" id="DVGZ01000029">
    <property type="protein sequence ID" value="HIR46608.1"/>
    <property type="molecule type" value="Genomic_DNA"/>
</dbReference>
<reference evidence="10" key="1">
    <citation type="submission" date="2020-10" db="EMBL/GenBank/DDBJ databases">
        <authorList>
            <person name="Gilroy R."/>
        </authorList>
    </citation>
    <scope>NUCLEOTIDE SEQUENCE</scope>
    <source>
        <strain evidence="10">ChiSxjej1B13-7958</strain>
    </source>
</reference>
<dbReference type="InterPro" id="IPR002490">
    <property type="entry name" value="V-ATPase_116kDa_su"/>
</dbReference>
<dbReference type="PANTHER" id="PTHR11629:SF63">
    <property type="entry name" value="V-TYPE PROTON ATPASE SUBUNIT A"/>
    <property type="match status" value="1"/>
</dbReference>
<comment type="similarity">
    <text evidence="2">Belongs to the V-ATPase 116 kDa subunit family.</text>
</comment>
<dbReference type="AlphaFoldDB" id="A0A9D1ALW3"/>
<dbReference type="Proteomes" id="UP000824242">
    <property type="component" value="Unassembled WGS sequence"/>
</dbReference>
<keyword evidence="5 9" id="KW-1133">Transmembrane helix</keyword>
<evidence type="ECO:0000256" key="1">
    <source>
        <dbReference type="ARBA" id="ARBA00004141"/>
    </source>
</evidence>
<evidence type="ECO:0000256" key="7">
    <source>
        <dbReference type="ARBA" id="ARBA00023136"/>
    </source>
</evidence>
<name>A0A9D1ALW3_9FIRM</name>
<feature type="transmembrane region" description="Helical" evidence="9">
    <location>
        <begin position="567"/>
        <end position="588"/>
    </location>
</feature>
<feature type="transmembrane region" description="Helical" evidence="9">
    <location>
        <begin position="440"/>
        <end position="463"/>
    </location>
</feature>
<dbReference type="GO" id="GO:0051117">
    <property type="term" value="F:ATPase binding"/>
    <property type="evidence" value="ECO:0007669"/>
    <property type="project" value="TreeGrafter"/>
</dbReference>
<feature type="transmembrane region" description="Helical" evidence="9">
    <location>
        <begin position="351"/>
        <end position="379"/>
    </location>
</feature>
<evidence type="ECO:0000256" key="3">
    <source>
        <dbReference type="ARBA" id="ARBA00022448"/>
    </source>
</evidence>
<sequence length="648" mass="73589">MAVLKIKVVSMIGRMTELDSVTAVCGRSACFHPDNSLSFYSDTAKFSPITEENPYAEPLQRLCDAFNGSRIRLELLPNEALDNVSYDRDELEEYVSSLAEQFQHLQEERNDAQARIQSCTREMEEASHFTGLDLDLDSIRECRYIKVRFGRLPKDSYEKLNHYHQNPYVIFFPCTSDDIQYWGVYFSPIEMVSEVDRIFSSLYFERVRLAELHSTPEHVVEALREERAKEIGRIKAVDAKIHALWQKERKEAQKVYSYLNQQSVYFSIRHYAARYHDNFILTGWIPAEKEESFCRELDKLTSVDYTLDKAENELEHSPPVQLKNKKLIRPFEFFVDMFGLPQYDELDPTPFVAITYVLLFGIMFGDVGQGLCVSLVGALMWRFKRMALGKALIPCGFSSAFFGLVYGSVFGYEHVLDPMYKALFGLSEKPVEVMESDTTIMIILAAVCIGIVLVLTAIAINIICSLRRKRYESALFGPNGIAGFIFYGSLVVGFGGQLAFGWQIVTPVYVALLIILPLLVIMFAGVLGGLVEHRPDWKPESWGGYITENFFELFEVLLGYASNTISFLRVGAFVLVHAGMMTMVFTLADMSGGIGYLLIVVLGNIVVMGMEGLLVGIQVMRLEFYEMFSRFFEGGGRPFRPIVVGQKR</sequence>
<evidence type="ECO:0000313" key="11">
    <source>
        <dbReference type="Proteomes" id="UP000824242"/>
    </source>
</evidence>
<evidence type="ECO:0000256" key="5">
    <source>
        <dbReference type="ARBA" id="ARBA00022989"/>
    </source>
</evidence>
<evidence type="ECO:0000256" key="9">
    <source>
        <dbReference type="SAM" id="Phobius"/>
    </source>
</evidence>